<evidence type="ECO:0000256" key="1">
    <source>
        <dbReference type="ARBA" id="ARBA00009374"/>
    </source>
</evidence>
<dbReference type="InterPro" id="IPR003653">
    <property type="entry name" value="Peptidase_C48_C"/>
</dbReference>
<dbReference type="PANTHER" id="PTHR46443">
    <property type="entry name" value="FCS-LIKE ZINC FINGER 8"/>
    <property type="match status" value="1"/>
</dbReference>
<sequence length="961" mass="106702">MVSGAFWDSEAMLRNRSRRAVGAKQGGGGGAVMAQPEPPTTAQSPRRKNLSSSCAAVFPSPRPFMALPQAGFLDGGEGPSSSMSPTSILETKQFCCSAMPPFLSERSLRKAHMEVAAPEPVSVGLADVLREHRDAKVGGGKVVFGSQLRIQVPTGRAVELVSSPIEFGVKNRDAHLAVLSPARRFLPEVVSSPSARVFAGGVSPREMAMSEDYTCVISRGPNPRTRHIFDDCIVESCGDVLVEKMDKGDGATGDGDGDAVRTNGFLNSCHACNKQLGPGNDIFIYRGHKAFCSMNASTKQSPHAKNNESSTAPNHHGVHVIGCLLSSRTPFLQCFSLVSSGDFPFSRRWCRSRIPSPPCSARRRDANCFSSSLAAGGLNGGTVLAPCSKEYVSSRYCGIVSNVEELKGYNWAQFTLDFLINHLELFKTSKRTGLVGNLAFLQIWYFEHFQVADDCFDYGLHKRPLIASWGANKVAKRAQLEGVKKSGCAKVVIRLEADDGKVVTLSDNSEEVSHNDHNFEGSHNADDTLQWIKDKLIDFVNDTDSKFSTLLERIERLEDHSTLQGAENTKGSCRTDDETISSIKVKLSALEKDTNDKYTSIIRRIDLMEDRNRCLMQRVLNHLDSVGSNEKGKNEWNDHHETPYTSVDRKNEVLNEGSCQLVNEKHSSDRKVERSRRGVKRTIELVKSPSLVEKVKTRRDRQPSKVCKSPFEGVKRKKAYLKKNGDVDEFLEQPELTSNEKAAFEYVQNEIDVGVDKDLVRIDSTVLRCSHMRCLVKPSTENATYRWLGSELLNAYASIFNYSWEKDKKQVKHAVSAYHSDWLRMIGKVLIPMNTTNSHWWLCVVFPAKKELQVLDPLKRRINYEQDLKDLPAHTSVFSICGANPLPSTSMSCQSCATTTMKRCSSRPRRCRQADSRSRTRCDRQGAPQQAGETEQGDEARPAGRSTAYGQLAKDERKSRP</sequence>
<protein>
    <recommendedName>
        <fullName evidence="7">FLZ-type domain-containing protein</fullName>
    </recommendedName>
</protein>
<evidence type="ECO:0000313" key="9">
    <source>
        <dbReference type="Proteomes" id="UP000729402"/>
    </source>
</evidence>
<dbReference type="InterPro" id="IPR044593">
    <property type="entry name" value="FLZ8/MARD1"/>
</dbReference>
<dbReference type="Pfam" id="PF04570">
    <property type="entry name" value="zf-FLZ"/>
    <property type="match status" value="1"/>
</dbReference>
<dbReference type="InterPro" id="IPR007650">
    <property type="entry name" value="Zf-FLZ_dom"/>
</dbReference>
<evidence type="ECO:0000256" key="3">
    <source>
        <dbReference type="ARBA" id="ARBA00022723"/>
    </source>
</evidence>
<reference evidence="8" key="1">
    <citation type="journal article" date="2021" name="bioRxiv">
        <title>Whole Genome Assembly and Annotation of Northern Wild Rice, Zizania palustris L., Supports a Whole Genome Duplication in the Zizania Genus.</title>
        <authorList>
            <person name="Haas M."/>
            <person name="Kono T."/>
            <person name="Macchietto M."/>
            <person name="Millas R."/>
            <person name="McGilp L."/>
            <person name="Shao M."/>
            <person name="Duquette J."/>
            <person name="Hirsch C.N."/>
            <person name="Kimball J."/>
        </authorList>
    </citation>
    <scope>NUCLEOTIDE SEQUENCE</scope>
    <source>
        <tissue evidence="8">Fresh leaf tissue</tissue>
    </source>
</reference>
<organism evidence="8 9">
    <name type="scientific">Zizania palustris</name>
    <name type="common">Northern wild rice</name>
    <dbReference type="NCBI Taxonomy" id="103762"/>
    <lineage>
        <taxon>Eukaryota</taxon>
        <taxon>Viridiplantae</taxon>
        <taxon>Streptophyta</taxon>
        <taxon>Embryophyta</taxon>
        <taxon>Tracheophyta</taxon>
        <taxon>Spermatophyta</taxon>
        <taxon>Magnoliopsida</taxon>
        <taxon>Liliopsida</taxon>
        <taxon>Poales</taxon>
        <taxon>Poaceae</taxon>
        <taxon>BOP clade</taxon>
        <taxon>Oryzoideae</taxon>
        <taxon>Oryzeae</taxon>
        <taxon>Zizaniinae</taxon>
        <taxon>Zizania</taxon>
    </lineage>
</organism>
<name>A0A8J5SF93_ZIZPA</name>
<evidence type="ECO:0000259" key="7">
    <source>
        <dbReference type="PROSITE" id="PS51795"/>
    </source>
</evidence>
<comment type="similarity">
    <text evidence="1">Belongs to the FLZ family.</text>
</comment>
<evidence type="ECO:0000313" key="8">
    <source>
        <dbReference type="EMBL" id="KAG8062017.1"/>
    </source>
</evidence>
<feature type="zinc finger region" description="FLZ-type" evidence="5">
    <location>
        <begin position="264"/>
        <end position="308"/>
    </location>
</feature>
<evidence type="ECO:0000256" key="5">
    <source>
        <dbReference type="PROSITE-ProRule" id="PRU01131"/>
    </source>
</evidence>
<feature type="domain" description="FLZ-type" evidence="7">
    <location>
        <begin position="264"/>
        <end position="308"/>
    </location>
</feature>
<comment type="caution">
    <text evidence="8">The sequence shown here is derived from an EMBL/GenBank/DDBJ whole genome shotgun (WGS) entry which is preliminary data.</text>
</comment>
<dbReference type="AlphaFoldDB" id="A0A8J5SF93"/>
<evidence type="ECO:0000256" key="4">
    <source>
        <dbReference type="ARBA" id="ARBA00022801"/>
    </source>
</evidence>
<dbReference type="EMBL" id="JAAALK010000286">
    <property type="protein sequence ID" value="KAG8062017.1"/>
    <property type="molecule type" value="Genomic_DNA"/>
</dbReference>
<dbReference type="GO" id="GO:0006508">
    <property type="term" value="P:proteolysis"/>
    <property type="evidence" value="ECO:0007669"/>
    <property type="project" value="UniProtKB-KW"/>
</dbReference>
<proteinExistence type="inferred from homology"/>
<dbReference type="Pfam" id="PF02902">
    <property type="entry name" value="Peptidase_C48"/>
    <property type="match status" value="1"/>
</dbReference>
<keyword evidence="2" id="KW-0645">Protease</keyword>
<dbReference type="Proteomes" id="UP000729402">
    <property type="component" value="Unassembled WGS sequence"/>
</dbReference>
<evidence type="ECO:0000256" key="2">
    <source>
        <dbReference type="ARBA" id="ARBA00022670"/>
    </source>
</evidence>
<feature type="region of interest" description="Disordered" evidence="6">
    <location>
        <begin position="20"/>
        <end position="53"/>
    </location>
</feature>
<feature type="compositionally biased region" description="Basic and acidic residues" evidence="6">
    <location>
        <begin position="912"/>
        <end position="924"/>
    </location>
</feature>
<keyword evidence="4" id="KW-0378">Hydrolase</keyword>
<feature type="region of interest" description="Disordered" evidence="6">
    <location>
        <begin position="907"/>
        <end position="961"/>
    </location>
</feature>
<dbReference type="GO" id="GO:0046872">
    <property type="term" value="F:metal ion binding"/>
    <property type="evidence" value="ECO:0007669"/>
    <property type="project" value="UniProtKB-KW"/>
</dbReference>
<keyword evidence="3" id="KW-0479">Metal-binding</keyword>
<accession>A0A8J5SF93</accession>
<dbReference type="GO" id="GO:0008234">
    <property type="term" value="F:cysteine-type peptidase activity"/>
    <property type="evidence" value="ECO:0007669"/>
    <property type="project" value="InterPro"/>
</dbReference>
<keyword evidence="9" id="KW-1185">Reference proteome</keyword>
<dbReference type="OrthoDB" id="1902692at2759"/>
<reference evidence="8" key="2">
    <citation type="submission" date="2021-02" db="EMBL/GenBank/DDBJ databases">
        <authorList>
            <person name="Kimball J.A."/>
            <person name="Haas M.W."/>
            <person name="Macchietto M."/>
            <person name="Kono T."/>
            <person name="Duquette J."/>
            <person name="Shao M."/>
        </authorList>
    </citation>
    <scope>NUCLEOTIDE SEQUENCE</scope>
    <source>
        <tissue evidence="8">Fresh leaf tissue</tissue>
    </source>
</reference>
<dbReference type="PANTHER" id="PTHR46443:SF3">
    <property type="entry name" value="PROTEIN MARD1"/>
    <property type="match status" value="1"/>
</dbReference>
<gene>
    <name evidence="8" type="ORF">GUJ93_ZPchr0003g18330</name>
</gene>
<feature type="compositionally biased region" description="Polar residues" evidence="6">
    <location>
        <begin position="40"/>
        <end position="53"/>
    </location>
</feature>
<dbReference type="PROSITE" id="PS51795">
    <property type="entry name" value="ZF_FLZ"/>
    <property type="match status" value="1"/>
</dbReference>
<evidence type="ECO:0000256" key="6">
    <source>
        <dbReference type="SAM" id="MobiDB-lite"/>
    </source>
</evidence>